<dbReference type="SUPFAM" id="SSF56112">
    <property type="entry name" value="Protein kinase-like (PK-like)"/>
    <property type="match status" value="1"/>
</dbReference>
<sequence length="1023" mass="114441">MSFTTVRQTLSKMAQDSFYVRGKEVHEGNAEEQEAVPSSERADASVVLPRRLLQGGYHSGGGNAGDDPPPATAEPRSSVKVKSEGGENLKRGMNSKRGKIVTKPLTREMSMRGHHDLHRGVMQNDETIRKVREQQAQGRRRSSIVHQVLHQFAVIENVVDMNRLTLQFNDPQVEAKFEEFTRTAKFDHMRYGTYAFAAFLVLCQILFLLDGTLQFEAGMPTTTRAWYFLILLVIACIALYALKHHPDKNRKFGFYLNITFYILGSAFLIYVLVCVGELTIKVNEGEEESIKDIIGGSSEVYSLNHAVEEFEVAQEGANIEVLSEIARMALWWQLTSSCAFIGVGTIMVLDAITMTTFLWTTAISVACIAGLLIIFGTSGGPVIIIATVILGVHIWNMRFTEIRNRHEFIIAQRRMDDIYQEEEKLKRKSEALEAKLKLSEDQLKIIEAAEDEFVGDNIAELGAWKVDVDTEVVFDRKVAAGSFGIVYLAKMRATSRNVAVKQLLSDQVNPENMERFFSEILLHSKLHHPHLVEMIGASWEPPNLCLILAYCEGGDLKGLLESEWNELQWSSHKLRMVKEISQAVAYLHTQKIMHRDLKTANVLVDGNLKMRVSDFGESRVLKKSDHNLTMVGTNFYIAPEIFRGDSTYDFKADVFSLGMIMLAMTVKDGNLRGFFVDSMGMKVKINANYASVKMSEGWKPDILNHNGRISGKLDLSPNENLREALAKFIETLISCEPKERPDLTDIVKSLDNLERWICVNPPPWASSLDKRIVLGTTVCHPERGTGSIVSFDGFERVHVLYEEGRDLYRRYSEEGWVAKMSIGTEVNNPNASRKGFSPVVAPKRRLSLSMQSNKVGIDKNQKRKGEESTLHSVHDSNVSVNSLSMLSKSHSLGVAEIQYALNKQSEISANPHSDSESKSEVEWTGKKSMSKRGDDGIFDTSPVPEAVSLSSGMTRKALATEDRENGGSTSATTHARQDQQATSRKKRRRSSLMRLAEDGYDPRTAIANALKNAEKVGKEKGAL</sequence>
<feature type="region of interest" description="Disordered" evidence="2">
    <location>
        <begin position="906"/>
        <end position="1003"/>
    </location>
</feature>
<name>A0A9W7FZ95_9STRA</name>
<feature type="compositionally biased region" description="Polar residues" evidence="2">
    <location>
        <begin position="966"/>
        <end position="982"/>
    </location>
</feature>
<feature type="coiled-coil region" evidence="1">
    <location>
        <begin position="415"/>
        <end position="449"/>
    </location>
</feature>
<feature type="compositionally biased region" description="Basic and acidic residues" evidence="2">
    <location>
        <begin position="913"/>
        <end position="935"/>
    </location>
</feature>
<gene>
    <name evidence="5" type="ORF">TrCOL_g8522</name>
</gene>
<dbReference type="Gene3D" id="1.10.510.10">
    <property type="entry name" value="Transferase(Phosphotransferase) domain 1"/>
    <property type="match status" value="1"/>
</dbReference>
<feature type="transmembrane region" description="Helical" evidence="3">
    <location>
        <begin position="225"/>
        <end position="242"/>
    </location>
</feature>
<dbReference type="InterPro" id="IPR051681">
    <property type="entry name" value="Ser/Thr_Kinases-Pseudokinases"/>
</dbReference>
<feature type="transmembrane region" description="Helical" evidence="3">
    <location>
        <begin position="191"/>
        <end position="213"/>
    </location>
</feature>
<evidence type="ECO:0000313" key="5">
    <source>
        <dbReference type="EMBL" id="GMI24265.1"/>
    </source>
</evidence>
<feature type="region of interest" description="Disordered" evidence="2">
    <location>
        <begin position="850"/>
        <end position="874"/>
    </location>
</feature>
<dbReference type="GO" id="GO:0004674">
    <property type="term" value="F:protein serine/threonine kinase activity"/>
    <property type="evidence" value="ECO:0007669"/>
    <property type="project" value="TreeGrafter"/>
</dbReference>
<dbReference type="InterPro" id="IPR011009">
    <property type="entry name" value="Kinase-like_dom_sf"/>
</dbReference>
<dbReference type="Pfam" id="PF00069">
    <property type="entry name" value="Pkinase"/>
    <property type="match status" value="1"/>
</dbReference>
<feature type="transmembrane region" description="Helical" evidence="3">
    <location>
        <begin position="254"/>
        <end position="273"/>
    </location>
</feature>
<keyword evidence="1" id="KW-0175">Coiled coil</keyword>
<dbReference type="PANTHER" id="PTHR44329">
    <property type="entry name" value="SERINE/THREONINE-PROTEIN KINASE TNNI3K-RELATED"/>
    <property type="match status" value="1"/>
</dbReference>
<protein>
    <recommendedName>
        <fullName evidence="4">Protein kinase domain-containing protein</fullName>
    </recommendedName>
</protein>
<feature type="region of interest" description="Disordered" evidence="2">
    <location>
        <begin position="53"/>
        <end position="92"/>
    </location>
</feature>
<dbReference type="PROSITE" id="PS00108">
    <property type="entry name" value="PROTEIN_KINASE_ST"/>
    <property type="match status" value="1"/>
</dbReference>
<dbReference type="EMBL" id="BRYA01000581">
    <property type="protein sequence ID" value="GMI24265.1"/>
    <property type="molecule type" value="Genomic_DNA"/>
</dbReference>
<dbReference type="Proteomes" id="UP001165065">
    <property type="component" value="Unassembled WGS sequence"/>
</dbReference>
<dbReference type="AlphaFoldDB" id="A0A9W7FZ95"/>
<dbReference type="Gene3D" id="3.30.200.20">
    <property type="entry name" value="Phosphorylase Kinase, domain 1"/>
    <property type="match status" value="1"/>
</dbReference>
<dbReference type="PROSITE" id="PS50011">
    <property type="entry name" value="PROTEIN_KINASE_DOM"/>
    <property type="match status" value="1"/>
</dbReference>
<reference evidence="6" key="1">
    <citation type="journal article" date="2023" name="Commun. Biol.">
        <title>Genome analysis of Parmales, the sister group of diatoms, reveals the evolutionary specialization of diatoms from phago-mixotrophs to photoautotrophs.</title>
        <authorList>
            <person name="Ban H."/>
            <person name="Sato S."/>
            <person name="Yoshikawa S."/>
            <person name="Yamada K."/>
            <person name="Nakamura Y."/>
            <person name="Ichinomiya M."/>
            <person name="Sato N."/>
            <person name="Blanc-Mathieu R."/>
            <person name="Endo H."/>
            <person name="Kuwata A."/>
            <person name="Ogata H."/>
        </authorList>
    </citation>
    <scope>NUCLEOTIDE SEQUENCE [LARGE SCALE GENOMIC DNA]</scope>
</reference>
<evidence type="ECO:0000259" key="4">
    <source>
        <dbReference type="PROSITE" id="PS50011"/>
    </source>
</evidence>
<keyword evidence="3" id="KW-0812">Transmembrane</keyword>
<keyword evidence="3" id="KW-1133">Transmembrane helix</keyword>
<evidence type="ECO:0000313" key="6">
    <source>
        <dbReference type="Proteomes" id="UP001165065"/>
    </source>
</evidence>
<keyword evidence="6" id="KW-1185">Reference proteome</keyword>
<dbReference type="GO" id="GO:0005524">
    <property type="term" value="F:ATP binding"/>
    <property type="evidence" value="ECO:0007669"/>
    <property type="project" value="InterPro"/>
</dbReference>
<accession>A0A9W7FZ95</accession>
<organism evidence="5 6">
    <name type="scientific">Triparma columacea</name>
    <dbReference type="NCBI Taxonomy" id="722753"/>
    <lineage>
        <taxon>Eukaryota</taxon>
        <taxon>Sar</taxon>
        <taxon>Stramenopiles</taxon>
        <taxon>Ochrophyta</taxon>
        <taxon>Bolidophyceae</taxon>
        <taxon>Parmales</taxon>
        <taxon>Triparmaceae</taxon>
        <taxon>Triparma</taxon>
    </lineage>
</organism>
<evidence type="ECO:0000256" key="3">
    <source>
        <dbReference type="SAM" id="Phobius"/>
    </source>
</evidence>
<keyword evidence="3" id="KW-0472">Membrane</keyword>
<feature type="compositionally biased region" description="Basic and acidic residues" evidence="2">
    <location>
        <begin position="856"/>
        <end position="874"/>
    </location>
</feature>
<dbReference type="InterPro" id="IPR008271">
    <property type="entry name" value="Ser/Thr_kinase_AS"/>
</dbReference>
<evidence type="ECO:0000256" key="2">
    <source>
        <dbReference type="SAM" id="MobiDB-lite"/>
    </source>
</evidence>
<feature type="compositionally biased region" description="Basic and acidic residues" evidence="2">
    <location>
        <begin position="81"/>
        <end position="90"/>
    </location>
</feature>
<dbReference type="SMART" id="SM00220">
    <property type="entry name" value="S_TKc"/>
    <property type="match status" value="1"/>
</dbReference>
<proteinExistence type="predicted"/>
<dbReference type="InterPro" id="IPR000719">
    <property type="entry name" value="Prot_kinase_dom"/>
</dbReference>
<feature type="domain" description="Protein kinase" evidence="4">
    <location>
        <begin position="472"/>
        <end position="757"/>
    </location>
</feature>
<comment type="caution">
    <text evidence="5">The sequence shown here is derived from an EMBL/GenBank/DDBJ whole genome shotgun (WGS) entry which is preliminary data.</text>
</comment>
<evidence type="ECO:0000256" key="1">
    <source>
        <dbReference type="SAM" id="Coils"/>
    </source>
</evidence>
<dbReference type="OrthoDB" id="194084at2759"/>